<reference evidence="2" key="2">
    <citation type="submission" date="2015-10" db="EMBL/GenBank/DDBJ databases">
        <title>Improved Draft Genome Sequence of Clostridium pasteurianum Strain ATCC 6013 (DSM 525) Using a Hybrid Next-Generation Sequencing Approach.</title>
        <authorList>
            <person name="Pyne M.E."/>
            <person name="Utturkar S.M."/>
            <person name="Brown S.D."/>
            <person name="Moo-Young M."/>
            <person name="Chung D.A."/>
            <person name="Chou P.C."/>
        </authorList>
    </citation>
    <scope>NUCLEOTIDE SEQUENCE</scope>
    <source>
        <strain evidence="2">ATCC 6013</strain>
    </source>
</reference>
<dbReference type="KEGG" id="cpat:CLPA_c09050"/>
<dbReference type="Proteomes" id="UP000028042">
    <property type="component" value="Unassembled WGS sequence"/>
</dbReference>
<name>A0A0H3J7M9_CLOPA</name>
<proteinExistence type="predicted"/>
<gene>
    <name evidence="1" type="ORF">CLPA_c09050</name>
    <name evidence="2" type="ORF">CP6013_02246</name>
</gene>
<accession>A0A0H3J7M9</accession>
<dbReference type="GeneID" id="93073109"/>
<organism evidence="1 4">
    <name type="scientific">Clostridium pasteurianum DSM 525 = ATCC 6013</name>
    <dbReference type="NCBI Taxonomy" id="1262449"/>
    <lineage>
        <taxon>Bacteria</taxon>
        <taxon>Bacillati</taxon>
        <taxon>Bacillota</taxon>
        <taxon>Clostridia</taxon>
        <taxon>Eubacteriales</taxon>
        <taxon>Clostridiaceae</taxon>
        <taxon>Clostridium</taxon>
    </lineage>
</organism>
<sequence length="199" mass="22293">MGLIQNSILLDDDCNLNDLNFLGIIACTVRQGFKEELEKALIKHRDKKNINSKAYVPSGCACKLDFSSIWEAKNIDDFPDVVAANDFKDEFKKEFISNLANRGYFKATADNNINREFLDAGCVDPKAVYTVYAVSPTVMLVDKNKLGDLPMPRTWGDLLNPIYKNNIILGGTLGELSDSTIYYIYKEYGEDLNGWGGII</sequence>
<dbReference type="EMBL" id="JPGY02000001">
    <property type="protein sequence ID" value="KRU12998.1"/>
    <property type="molecule type" value="Genomic_DNA"/>
</dbReference>
<protein>
    <submittedName>
        <fullName evidence="1">Fe3+ ABC transporter periplasmic protein</fullName>
    </submittedName>
</protein>
<reference evidence="2 3" key="3">
    <citation type="journal article" name="Genome Announc.">
        <title>Improved Draft Genome Sequence of Clostridium pasteurianum Strain ATCC 6013 (DSM 525) Using a Hybrid Next-Generation Sequencing Approach.</title>
        <authorList>
            <person name="Pyne M.E."/>
            <person name="Utturkar S."/>
            <person name="Brown S.D."/>
            <person name="Moo-Young M."/>
            <person name="Chung D.A."/>
            <person name="Chou C.P."/>
        </authorList>
    </citation>
    <scope>NUCLEOTIDE SEQUENCE [LARGE SCALE GENOMIC DNA]</scope>
    <source>
        <strain evidence="2 3">ATCC 6013</strain>
    </source>
</reference>
<dbReference type="EMBL" id="CP009268">
    <property type="protein sequence ID" value="AJA50993.1"/>
    <property type="molecule type" value="Genomic_DNA"/>
</dbReference>
<reference evidence="1 4" key="1">
    <citation type="journal article" date="2015" name="Genome Announc.">
        <title>Complete Genome Sequence of the Nitrogen-Fixing and Solvent-Producing Clostridium pasteurianum DSM 525.</title>
        <authorList>
            <person name="Poehlein A."/>
            <person name="Grosse-Honebrink A."/>
            <person name="Zhang Y."/>
            <person name="Minton N.P."/>
            <person name="Daniel R."/>
        </authorList>
    </citation>
    <scope>NUCLEOTIDE SEQUENCE [LARGE SCALE GENOMIC DNA]</scope>
    <source>
        <strain evidence="1">DSM 525</strain>
        <strain evidence="4">DSM 525 / ATCC 6013</strain>
    </source>
</reference>
<evidence type="ECO:0000313" key="2">
    <source>
        <dbReference type="EMBL" id="KRU12998.1"/>
    </source>
</evidence>
<dbReference type="AlphaFoldDB" id="A0A0H3J7M9"/>
<dbReference type="PATRIC" id="fig|1262449.3.peg.3327"/>
<evidence type="ECO:0000313" key="3">
    <source>
        <dbReference type="Proteomes" id="UP000028042"/>
    </source>
</evidence>
<dbReference type="Gene3D" id="3.40.190.10">
    <property type="entry name" value="Periplasmic binding protein-like II"/>
    <property type="match status" value="1"/>
</dbReference>
<dbReference type="SUPFAM" id="SSF53850">
    <property type="entry name" value="Periplasmic binding protein-like II"/>
    <property type="match status" value="1"/>
</dbReference>
<evidence type="ECO:0000313" key="1">
    <source>
        <dbReference type="EMBL" id="AJA50993.1"/>
    </source>
</evidence>
<dbReference type="Proteomes" id="UP000030905">
    <property type="component" value="Chromosome"/>
</dbReference>
<dbReference type="Pfam" id="PF13343">
    <property type="entry name" value="SBP_bac_6"/>
    <property type="match status" value="1"/>
</dbReference>
<dbReference type="RefSeq" id="WP_003447114.1">
    <property type="nucleotide sequence ID" value="NZ_ANZB01000013.1"/>
</dbReference>
<evidence type="ECO:0000313" key="4">
    <source>
        <dbReference type="Proteomes" id="UP000030905"/>
    </source>
</evidence>
<dbReference type="eggNOG" id="COG1840">
    <property type="taxonomic scope" value="Bacteria"/>
</dbReference>
<dbReference type="KEGG" id="cpae:CPAST_c09050"/>
<keyword evidence="4" id="KW-1185">Reference proteome</keyword>